<dbReference type="EnsemblMetazoa" id="ISCW004470-RA">
    <property type="protein sequence ID" value="ISCW004470-PA"/>
    <property type="gene ID" value="ISCW004470"/>
</dbReference>
<dbReference type="Proteomes" id="UP000001555">
    <property type="component" value="Unassembled WGS sequence"/>
</dbReference>
<gene>
    <name evidence="1" type="ORF">IscW_ISCW004470</name>
</gene>
<dbReference type="InParanoid" id="B7PG06"/>
<dbReference type="HOGENOM" id="CLU_2852161_0_0_1"/>
<sequence length="65" mass="7514">MEAGPEERKCIFKDVDDCSFSFVYYYDENNEPEMNPIFKEPVSEYRNPMYETGQPSTAGLSSSRS</sequence>
<dbReference type="SUPFAM" id="SSF69687">
    <property type="entry name" value="Integrin beta tail domain"/>
    <property type="match status" value="1"/>
</dbReference>
<reference evidence="1 3" key="1">
    <citation type="submission" date="2008-03" db="EMBL/GenBank/DDBJ databases">
        <title>Annotation of Ixodes scapularis.</title>
        <authorList>
            <consortium name="Ixodes scapularis Genome Project Consortium"/>
            <person name="Caler E."/>
            <person name="Hannick L.I."/>
            <person name="Bidwell S."/>
            <person name="Joardar V."/>
            <person name="Thiagarajan M."/>
            <person name="Amedeo P."/>
            <person name="Galinsky K.J."/>
            <person name="Schobel S."/>
            <person name="Inman J."/>
            <person name="Hostetler J."/>
            <person name="Miller J."/>
            <person name="Hammond M."/>
            <person name="Megy K."/>
            <person name="Lawson D."/>
            <person name="Kodira C."/>
            <person name="Sutton G."/>
            <person name="Meyer J."/>
            <person name="Hill C.A."/>
            <person name="Birren B."/>
            <person name="Nene V."/>
            <person name="Collins F."/>
            <person name="Alarcon-Chaidez F."/>
            <person name="Wikel S."/>
            <person name="Strausberg R."/>
        </authorList>
    </citation>
    <scope>NUCLEOTIDE SEQUENCE [LARGE SCALE GENOMIC DNA]</scope>
    <source>
        <strain evidence="3">Wikel</strain>
        <strain evidence="1">Wikel colony</strain>
    </source>
</reference>
<dbReference type="AlphaFoldDB" id="B7PG06"/>
<evidence type="ECO:0000313" key="1">
    <source>
        <dbReference type="EMBL" id="EEC05528.1"/>
    </source>
</evidence>
<dbReference type="EMBL" id="ABJB010659370">
    <property type="status" value="NOT_ANNOTATED_CDS"/>
    <property type="molecule type" value="Genomic_DNA"/>
</dbReference>
<evidence type="ECO:0000313" key="3">
    <source>
        <dbReference type="Proteomes" id="UP000001555"/>
    </source>
</evidence>
<dbReference type="EMBL" id="DS705189">
    <property type="protein sequence ID" value="EEC05528.1"/>
    <property type="molecule type" value="Genomic_DNA"/>
</dbReference>
<evidence type="ECO:0000313" key="2">
    <source>
        <dbReference type="EnsemblMetazoa" id="ISCW004470-PA"/>
    </source>
</evidence>
<proteinExistence type="evidence at protein level"/>
<name>B7PG06_IXOSC</name>
<organism>
    <name type="scientific">Ixodes scapularis</name>
    <name type="common">Black-legged tick</name>
    <name type="synonym">Deer tick</name>
    <dbReference type="NCBI Taxonomy" id="6945"/>
    <lineage>
        <taxon>Eukaryota</taxon>
        <taxon>Metazoa</taxon>
        <taxon>Ecdysozoa</taxon>
        <taxon>Arthropoda</taxon>
        <taxon>Chelicerata</taxon>
        <taxon>Arachnida</taxon>
        <taxon>Acari</taxon>
        <taxon>Parasitiformes</taxon>
        <taxon>Ixodida</taxon>
        <taxon>Ixodoidea</taxon>
        <taxon>Ixodidae</taxon>
        <taxon>Ixodinae</taxon>
        <taxon>Ixodes</taxon>
    </lineage>
</organism>
<accession>B7PG06</accession>
<dbReference type="EMBL" id="ABJB010414982">
    <property type="status" value="NOT_ANNOTATED_CDS"/>
    <property type="molecule type" value="Genomic_DNA"/>
</dbReference>
<keyword evidence="3" id="KW-1185">Reference proteome</keyword>
<dbReference type="VEuPathDB" id="VectorBase:ISCW004470"/>
<dbReference type="VEuPathDB" id="VectorBase:ISCI004470"/>
<dbReference type="InterPro" id="IPR036349">
    <property type="entry name" value="Integrin_bsu_tail_dom_sf"/>
</dbReference>
<keyword evidence="4" id="KW-1267">Proteomics identification</keyword>
<dbReference type="EMBL" id="ABJB010692899">
    <property type="status" value="NOT_ANNOTATED_CDS"/>
    <property type="molecule type" value="Genomic_DNA"/>
</dbReference>
<evidence type="ECO:0007829" key="4">
    <source>
        <dbReference type="PeptideAtlas" id="B7PG06"/>
    </source>
</evidence>
<reference evidence="2" key="2">
    <citation type="submission" date="2020-05" db="UniProtKB">
        <authorList>
            <consortium name="EnsemblMetazoa"/>
        </authorList>
    </citation>
    <scope>IDENTIFICATION</scope>
    <source>
        <strain evidence="2">wikel</strain>
    </source>
</reference>
<protein>
    <submittedName>
        <fullName evidence="1 2">Uncharacterized protein</fullName>
    </submittedName>
</protein>
<dbReference type="PaxDb" id="6945-B7PG06"/>
<dbReference type="Gene3D" id="4.10.1240.30">
    <property type="match status" value="1"/>
</dbReference>